<reference evidence="1" key="1">
    <citation type="submission" date="2015-09" db="EMBL/GenBank/DDBJ databases">
        <title>Draft Genome Sequences of Two Novel Amoeba-resistant Intranuclear Bacteria, Candidatus Berkiella cookevillensis and Candidatus Berkiella aquae.</title>
        <authorList>
            <person name="Mehari Y.T."/>
            <person name="Arivett B.A."/>
            <person name="Farone A.L."/>
            <person name="Gunderson J.H."/>
            <person name="Farone M.B."/>
        </authorList>
    </citation>
    <scope>NUCLEOTIDE SEQUENCE [LARGE SCALE GENOMIC DNA]</scope>
    <source>
        <strain evidence="1">HT99</strain>
    </source>
</reference>
<dbReference type="RefSeq" id="WP_075064872.1">
    <property type="nucleotide sequence ID" value="NZ_LKAJ02000001.1"/>
</dbReference>
<dbReference type="AlphaFoldDB" id="A0A0Q9YPF7"/>
<accession>A0A0Q9YPF7</accession>
<dbReference type="EMBL" id="LKAJ02000001">
    <property type="protein sequence ID" value="MCS5711954.1"/>
    <property type="molecule type" value="Genomic_DNA"/>
</dbReference>
<dbReference type="InterPro" id="IPR027417">
    <property type="entry name" value="P-loop_NTPase"/>
</dbReference>
<evidence type="ECO:0000313" key="2">
    <source>
        <dbReference type="EMBL" id="MCS5711954.1"/>
    </source>
</evidence>
<reference evidence="2" key="3">
    <citation type="submission" date="2021-06" db="EMBL/GenBank/DDBJ databases">
        <title>Genomic Description and Analysis of Intracellular Bacteria, Candidatus Berkiella cookevillensis and Candidatus Berkiella aquae.</title>
        <authorList>
            <person name="Kidane D.T."/>
            <person name="Mehari Y.T."/>
            <person name="Rice F.C."/>
            <person name="Arivett B.A."/>
            <person name="Farone A.L."/>
            <person name="Berk S.G."/>
            <person name="Farone M.B."/>
        </authorList>
    </citation>
    <scope>NUCLEOTIDE SEQUENCE</scope>
    <source>
        <strain evidence="2">HT99</strain>
    </source>
</reference>
<organism evidence="1">
    <name type="scientific">Candidatus Berkiella aquae</name>
    <dbReference type="NCBI Taxonomy" id="295108"/>
    <lineage>
        <taxon>Bacteria</taxon>
        <taxon>Pseudomonadati</taxon>
        <taxon>Pseudomonadota</taxon>
        <taxon>Gammaproteobacteria</taxon>
        <taxon>Candidatus Berkiellales</taxon>
        <taxon>Candidatus Berkiellaceae</taxon>
        <taxon>Candidatus Berkiella</taxon>
    </lineage>
</organism>
<name>A0A0Q9YPF7_9GAMM</name>
<evidence type="ECO:0000313" key="1">
    <source>
        <dbReference type="EMBL" id="KRG22683.1"/>
    </source>
</evidence>
<proteinExistence type="predicted"/>
<sequence length="609" mass="69408">MIAEQFYQNQINKLKAALLSNNVALPNAVWLCDLMSKKMLMHANLLQTYKEKRTNGWKVDPINPVDYLKQIKSPNSIILIDTPHTLLQNSFYSFEYVGEICELVGNHRLMENTILSPERLALFYMTAFIVTEIQRDPKAKDEEKRPEDDLSEMVFNTFYPAVLKALDSSEYKLKIKMCNQDIDDYLKDTLDICVKYKMDLPLILSQLNDEKLIEYIKYCSNLQDRSRQNKCELGAMLKDVLPKALHTKIYNDLMNETVAKIVEEVGNQIIDENNYPRMALVAGKDRHTFMIVGAPACGKGSGVLKAANVVKQNGFEWRNVCKINTDDHRHIVSQGFKLGEDARNYAQLNNLEAMMISRIATKRYEQKVKNGEAPHLLLDTVLPTMGKFKLCLQNNAQMHLYVVSAPVDVSINRMMLRGQKTERYVSSTFLIESHKYVSADFIENIAKLSQEGENIDFVILDTDVPFGTDPLVVMCGDSRRKVIEVVDQQKVAYFYGKKNINTQGRSMKELYTDLDGNVINEFDDSYIEKLCLAGFKVDGVKAVSEDSVNLNANDDAQTLIFNTNVYSSNSKSTFLNVNKTLDNDDNDIIEVSTDYGEELCLKESTPRFD</sequence>
<evidence type="ECO:0000313" key="3">
    <source>
        <dbReference type="Proteomes" id="UP000051497"/>
    </source>
</evidence>
<dbReference type="Proteomes" id="UP000051497">
    <property type="component" value="Unassembled WGS sequence"/>
</dbReference>
<dbReference type="EMBL" id="LKAJ01000001">
    <property type="protein sequence ID" value="KRG22683.1"/>
    <property type="molecule type" value="Genomic_DNA"/>
</dbReference>
<dbReference type="Gene3D" id="3.40.50.300">
    <property type="entry name" value="P-loop containing nucleotide triphosphate hydrolases"/>
    <property type="match status" value="1"/>
</dbReference>
<reference evidence="2" key="2">
    <citation type="journal article" date="2016" name="Genome Announc.">
        <title>Draft Genome Sequences of Two Novel Amoeba-Resistant Intranuclear Bacteria, 'Candidatus Berkiella cookevillensis' and 'Candidatus Berkiella aquae'.</title>
        <authorList>
            <person name="Mehari Y.T."/>
            <person name="Arivett B.A."/>
            <person name="Farone A.L."/>
            <person name="Gunderson J.H."/>
            <person name="Farone M.B."/>
        </authorList>
    </citation>
    <scope>NUCLEOTIDE SEQUENCE</scope>
    <source>
        <strain evidence="2">HT99</strain>
    </source>
</reference>
<protein>
    <submittedName>
        <fullName evidence="2">Zeta toxin family protein</fullName>
    </submittedName>
</protein>
<keyword evidence="3" id="KW-1185">Reference proteome</keyword>
<dbReference type="OrthoDB" id="5647033at2"/>
<gene>
    <name evidence="1" type="ORF">HT99x_00221</name>
    <name evidence="2" type="ORF">HT99x_010975</name>
</gene>
<dbReference type="SUPFAM" id="SSF52540">
    <property type="entry name" value="P-loop containing nucleoside triphosphate hydrolases"/>
    <property type="match status" value="1"/>
</dbReference>
<comment type="caution">
    <text evidence="1">The sequence shown here is derived from an EMBL/GenBank/DDBJ whole genome shotgun (WGS) entry which is preliminary data.</text>
</comment>